<proteinExistence type="predicted"/>
<dbReference type="EnsemblPlants" id="Pp3c2_11150V3.1">
    <property type="protein sequence ID" value="Pp3c2_11150V3.1"/>
    <property type="gene ID" value="Pp3c2_11150"/>
</dbReference>
<organism evidence="1">
    <name type="scientific">Physcomitrium patens</name>
    <name type="common">Spreading-leaved earth moss</name>
    <name type="synonym">Physcomitrella patens</name>
    <dbReference type="NCBI Taxonomy" id="3218"/>
    <lineage>
        <taxon>Eukaryota</taxon>
        <taxon>Viridiplantae</taxon>
        <taxon>Streptophyta</taxon>
        <taxon>Embryophyta</taxon>
        <taxon>Bryophyta</taxon>
        <taxon>Bryophytina</taxon>
        <taxon>Bryopsida</taxon>
        <taxon>Funariidae</taxon>
        <taxon>Funariales</taxon>
        <taxon>Funariaceae</taxon>
        <taxon>Physcomitrium</taxon>
    </lineage>
</organism>
<keyword evidence="3" id="KW-1185">Reference proteome</keyword>
<name>A0A2K1L134_PHYPA</name>
<reference evidence="1 3" key="2">
    <citation type="journal article" date="2018" name="Plant J.">
        <title>The Physcomitrella patens chromosome-scale assembly reveals moss genome structure and evolution.</title>
        <authorList>
            <person name="Lang D."/>
            <person name="Ullrich K.K."/>
            <person name="Murat F."/>
            <person name="Fuchs J."/>
            <person name="Jenkins J."/>
            <person name="Haas F.B."/>
            <person name="Piednoel M."/>
            <person name="Gundlach H."/>
            <person name="Van Bel M."/>
            <person name="Meyberg R."/>
            <person name="Vives C."/>
            <person name="Morata J."/>
            <person name="Symeonidi A."/>
            <person name="Hiss M."/>
            <person name="Muchero W."/>
            <person name="Kamisugi Y."/>
            <person name="Saleh O."/>
            <person name="Blanc G."/>
            <person name="Decker E.L."/>
            <person name="van Gessel N."/>
            <person name="Grimwood J."/>
            <person name="Hayes R.D."/>
            <person name="Graham S.W."/>
            <person name="Gunter L.E."/>
            <person name="McDaniel S.F."/>
            <person name="Hoernstein S.N.W."/>
            <person name="Larsson A."/>
            <person name="Li F.W."/>
            <person name="Perroud P.F."/>
            <person name="Phillips J."/>
            <person name="Ranjan P."/>
            <person name="Rokshar D.S."/>
            <person name="Rothfels C.J."/>
            <person name="Schneider L."/>
            <person name="Shu S."/>
            <person name="Stevenson D.W."/>
            <person name="Thummler F."/>
            <person name="Tillich M."/>
            <person name="Villarreal Aguilar J.C."/>
            <person name="Widiez T."/>
            <person name="Wong G.K."/>
            <person name="Wymore A."/>
            <person name="Zhang Y."/>
            <person name="Zimmer A.D."/>
            <person name="Quatrano R.S."/>
            <person name="Mayer K.F.X."/>
            <person name="Goodstein D."/>
            <person name="Casacuberta J.M."/>
            <person name="Vandepoele K."/>
            <person name="Reski R."/>
            <person name="Cuming A.C."/>
            <person name="Tuskan G.A."/>
            <person name="Maumus F."/>
            <person name="Salse J."/>
            <person name="Schmutz J."/>
            <person name="Rensing S.A."/>
        </authorList>
    </citation>
    <scope>NUCLEOTIDE SEQUENCE [LARGE SCALE GENOMIC DNA]</scope>
    <source>
        <strain evidence="2 3">cv. Gransden 2004</strain>
    </source>
</reference>
<reference evidence="1 3" key="1">
    <citation type="journal article" date="2008" name="Science">
        <title>The Physcomitrella genome reveals evolutionary insights into the conquest of land by plants.</title>
        <authorList>
            <person name="Rensing S."/>
            <person name="Lang D."/>
            <person name="Zimmer A."/>
            <person name="Terry A."/>
            <person name="Salamov A."/>
            <person name="Shapiro H."/>
            <person name="Nishiyama T."/>
            <person name="Perroud P.-F."/>
            <person name="Lindquist E."/>
            <person name="Kamisugi Y."/>
            <person name="Tanahashi T."/>
            <person name="Sakakibara K."/>
            <person name="Fujita T."/>
            <person name="Oishi K."/>
            <person name="Shin-I T."/>
            <person name="Kuroki Y."/>
            <person name="Toyoda A."/>
            <person name="Suzuki Y."/>
            <person name="Hashimoto A."/>
            <person name="Yamaguchi K."/>
            <person name="Sugano A."/>
            <person name="Kohara Y."/>
            <person name="Fujiyama A."/>
            <person name="Anterola A."/>
            <person name="Aoki S."/>
            <person name="Ashton N."/>
            <person name="Barbazuk W.B."/>
            <person name="Barker E."/>
            <person name="Bennetzen J."/>
            <person name="Bezanilla M."/>
            <person name="Blankenship R."/>
            <person name="Cho S.H."/>
            <person name="Dutcher S."/>
            <person name="Estelle M."/>
            <person name="Fawcett J.A."/>
            <person name="Gundlach H."/>
            <person name="Hanada K."/>
            <person name="Heyl A."/>
            <person name="Hicks K.A."/>
            <person name="Hugh J."/>
            <person name="Lohr M."/>
            <person name="Mayer K."/>
            <person name="Melkozernov A."/>
            <person name="Murata T."/>
            <person name="Nelson D."/>
            <person name="Pils B."/>
            <person name="Prigge M."/>
            <person name="Reiss B."/>
            <person name="Renner T."/>
            <person name="Rombauts S."/>
            <person name="Rushton P."/>
            <person name="Sanderfoot A."/>
            <person name="Schween G."/>
            <person name="Shiu S.-H."/>
            <person name="Stueber K."/>
            <person name="Theodoulou F.L."/>
            <person name="Tu H."/>
            <person name="Van de Peer Y."/>
            <person name="Verrier P.J."/>
            <person name="Waters E."/>
            <person name="Wood A."/>
            <person name="Yang L."/>
            <person name="Cove D."/>
            <person name="Cuming A."/>
            <person name="Hasebe M."/>
            <person name="Lucas S."/>
            <person name="Mishler D.B."/>
            <person name="Reski R."/>
            <person name="Grigoriev I."/>
            <person name="Quatrano R.S."/>
            <person name="Boore J.L."/>
        </authorList>
    </citation>
    <scope>NUCLEOTIDE SEQUENCE [LARGE SCALE GENOMIC DNA]</scope>
    <source>
        <strain evidence="2 3">cv. Gransden 2004</strain>
    </source>
</reference>
<dbReference type="InParanoid" id="A0A2K1L134"/>
<evidence type="ECO:0000313" key="1">
    <source>
        <dbReference type="EMBL" id="PNR59734.1"/>
    </source>
</evidence>
<sequence>MNMSRLYGKGSPHHLQCVSKAFLYPESNCLFFSGS</sequence>
<dbReference type="Proteomes" id="UP000006727">
    <property type="component" value="Chromosome 2"/>
</dbReference>
<accession>A0A2K1L134</accession>
<dbReference type="Gramene" id="Pp3c2_11150V3.1">
    <property type="protein sequence ID" value="Pp3c2_11150V3.1"/>
    <property type="gene ID" value="Pp3c2_11150"/>
</dbReference>
<dbReference type="AlphaFoldDB" id="A0A2K1L134"/>
<protein>
    <submittedName>
        <fullName evidence="1 2">Uncharacterized protein</fullName>
    </submittedName>
</protein>
<dbReference type="PaxDb" id="3218-PP1S84_275V6.1"/>
<gene>
    <name evidence="1" type="ORF">PHYPA_002526</name>
</gene>
<evidence type="ECO:0000313" key="2">
    <source>
        <dbReference type="EnsemblPlants" id="Pp3c2_11150V3.1"/>
    </source>
</evidence>
<reference evidence="2" key="3">
    <citation type="submission" date="2020-12" db="UniProtKB">
        <authorList>
            <consortium name="EnsemblPlants"/>
        </authorList>
    </citation>
    <scope>IDENTIFICATION</scope>
</reference>
<evidence type="ECO:0000313" key="3">
    <source>
        <dbReference type="Proteomes" id="UP000006727"/>
    </source>
</evidence>
<dbReference type="EMBL" id="ABEU02000002">
    <property type="protein sequence ID" value="PNR59734.1"/>
    <property type="molecule type" value="Genomic_DNA"/>
</dbReference>